<feature type="transmembrane region" description="Helical" evidence="7">
    <location>
        <begin position="75"/>
        <end position="94"/>
    </location>
</feature>
<dbReference type="PROSITE" id="PS50928">
    <property type="entry name" value="ABC_TM1"/>
    <property type="match status" value="1"/>
</dbReference>
<feature type="transmembrane region" description="Helical" evidence="7">
    <location>
        <begin position="157"/>
        <end position="180"/>
    </location>
</feature>
<proteinExistence type="inferred from homology"/>
<evidence type="ECO:0000256" key="7">
    <source>
        <dbReference type="RuleBase" id="RU363032"/>
    </source>
</evidence>
<keyword evidence="5 7" id="KW-1133">Transmembrane helix</keyword>
<dbReference type="GO" id="GO:0005886">
    <property type="term" value="C:plasma membrane"/>
    <property type="evidence" value="ECO:0007669"/>
    <property type="project" value="UniProtKB-SubCell"/>
</dbReference>
<sequence>MARPNKTLRRNLIALSLVAPFTLTFLLVFAWPTFKVIQLSLTDAPLIGDGTWVGLQNYRELLDDRIFWVALKNNGYFLVLTIVPTTVLALLIALAVNRLRGWMQPFILAIFFLPYILPVSVVTLVWQWMLDFQFGVLQPMIEAIFGKRTAVFRDPTWVMPVIALVTIWWTNGFNVLLFLAGLRNIPTELYEAAALDGATPRQRFWRVTWPLLWPVTALVLTLQLILQLKLFDQVYLLSQGGPFNTSQVLLLLVYNEAFQQNNGGYASAIAMVLFVIILVVSVMQFQLLRIGRHR</sequence>
<dbReference type="Gene3D" id="1.10.3720.10">
    <property type="entry name" value="MetI-like"/>
    <property type="match status" value="1"/>
</dbReference>
<dbReference type="AlphaFoldDB" id="A0A3N2R9Q0"/>
<gene>
    <name evidence="9" type="ORF">EAT49_01300</name>
</gene>
<dbReference type="Pfam" id="PF00528">
    <property type="entry name" value="BPD_transp_1"/>
    <property type="match status" value="1"/>
</dbReference>
<comment type="subcellular location">
    <subcellularLocation>
        <location evidence="1 7">Cell membrane</location>
        <topology evidence="1 7">Multi-pass membrane protein</topology>
    </subcellularLocation>
</comment>
<evidence type="ECO:0000313" key="10">
    <source>
        <dbReference type="Proteomes" id="UP000268016"/>
    </source>
</evidence>
<protein>
    <submittedName>
        <fullName evidence="9">Sugar ABC transporter permease</fullName>
    </submittedName>
</protein>
<comment type="similarity">
    <text evidence="7">Belongs to the binding-protein-dependent transport system permease family.</text>
</comment>
<evidence type="ECO:0000256" key="2">
    <source>
        <dbReference type="ARBA" id="ARBA00022448"/>
    </source>
</evidence>
<dbReference type="PANTHER" id="PTHR30193">
    <property type="entry name" value="ABC TRANSPORTER PERMEASE PROTEIN"/>
    <property type="match status" value="1"/>
</dbReference>
<keyword evidence="6 7" id="KW-0472">Membrane</keyword>
<dbReference type="InterPro" id="IPR035906">
    <property type="entry name" value="MetI-like_sf"/>
</dbReference>
<dbReference type="Proteomes" id="UP000268016">
    <property type="component" value="Unassembled WGS sequence"/>
</dbReference>
<comment type="caution">
    <text evidence="9">The sequence shown here is derived from an EMBL/GenBank/DDBJ whole genome shotgun (WGS) entry which is preliminary data.</text>
</comment>
<evidence type="ECO:0000256" key="5">
    <source>
        <dbReference type="ARBA" id="ARBA00022989"/>
    </source>
</evidence>
<dbReference type="EMBL" id="RDRB01000001">
    <property type="protein sequence ID" value="ROU04066.1"/>
    <property type="molecule type" value="Genomic_DNA"/>
</dbReference>
<name>A0A3N2R9Q0_9RHOB</name>
<dbReference type="InterPro" id="IPR051393">
    <property type="entry name" value="ABC_transporter_permease"/>
</dbReference>
<evidence type="ECO:0000256" key="6">
    <source>
        <dbReference type="ARBA" id="ARBA00023136"/>
    </source>
</evidence>
<keyword evidence="2 7" id="KW-0813">Transport</keyword>
<reference evidence="9 10" key="1">
    <citation type="submission" date="2018-10" db="EMBL/GenBank/DDBJ databases">
        <title>Histidinibacterium lentulum gen. nov., sp. nov., a marine bacterium from the culture broth of Picochlorum sp. 122.</title>
        <authorList>
            <person name="Wang G."/>
        </authorList>
    </citation>
    <scope>NUCLEOTIDE SEQUENCE [LARGE SCALE GENOMIC DNA]</scope>
    <source>
        <strain evidence="9 10">B17</strain>
    </source>
</reference>
<evidence type="ECO:0000313" key="9">
    <source>
        <dbReference type="EMBL" id="ROU04066.1"/>
    </source>
</evidence>
<evidence type="ECO:0000259" key="8">
    <source>
        <dbReference type="PROSITE" id="PS50928"/>
    </source>
</evidence>
<organism evidence="9 10">
    <name type="scientific">Histidinibacterium lentulum</name>
    <dbReference type="NCBI Taxonomy" id="2480588"/>
    <lineage>
        <taxon>Bacteria</taxon>
        <taxon>Pseudomonadati</taxon>
        <taxon>Pseudomonadota</taxon>
        <taxon>Alphaproteobacteria</taxon>
        <taxon>Rhodobacterales</taxon>
        <taxon>Paracoccaceae</taxon>
        <taxon>Histidinibacterium</taxon>
    </lineage>
</organism>
<feature type="transmembrane region" description="Helical" evidence="7">
    <location>
        <begin position="12"/>
        <end position="31"/>
    </location>
</feature>
<keyword evidence="10" id="KW-1185">Reference proteome</keyword>
<dbReference type="RefSeq" id="WP_123640474.1">
    <property type="nucleotide sequence ID" value="NZ_ML119081.1"/>
</dbReference>
<dbReference type="SUPFAM" id="SSF161098">
    <property type="entry name" value="MetI-like"/>
    <property type="match status" value="1"/>
</dbReference>
<evidence type="ECO:0000256" key="1">
    <source>
        <dbReference type="ARBA" id="ARBA00004651"/>
    </source>
</evidence>
<feature type="transmembrane region" description="Helical" evidence="7">
    <location>
        <begin position="265"/>
        <end position="288"/>
    </location>
</feature>
<evidence type="ECO:0000256" key="3">
    <source>
        <dbReference type="ARBA" id="ARBA00022475"/>
    </source>
</evidence>
<keyword evidence="3" id="KW-1003">Cell membrane</keyword>
<evidence type="ECO:0000256" key="4">
    <source>
        <dbReference type="ARBA" id="ARBA00022692"/>
    </source>
</evidence>
<accession>A0A3N2R9Q0</accession>
<feature type="domain" description="ABC transmembrane type-1" evidence="8">
    <location>
        <begin position="71"/>
        <end position="284"/>
    </location>
</feature>
<dbReference type="OrthoDB" id="9773727at2"/>
<feature type="transmembrane region" description="Helical" evidence="7">
    <location>
        <begin position="106"/>
        <end position="129"/>
    </location>
</feature>
<dbReference type="CDD" id="cd06261">
    <property type="entry name" value="TM_PBP2"/>
    <property type="match status" value="1"/>
</dbReference>
<dbReference type="GO" id="GO:0055085">
    <property type="term" value="P:transmembrane transport"/>
    <property type="evidence" value="ECO:0007669"/>
    <property type="project" value="InterPro"/>
</dbReference>
<keyword evidence="4 7" id="KW-0812">Transmembrane</keyword>
<dbReference type="PANTHER" id="PTHR30193:SF37">
    <property type="entry name" value="INNER MEMBRANE ABC TRANSPORTER PERMEASE PROTEIN YCJO"/>
    <property type="match status" value="1"/>
</dbReference>
<feature type="transmembrane region" description="Helical" evidence="7">
    <location>
        <begin position="211"/>
        <end position="228"/>
    </location>
</feature>
<dbReference type="InterPro" id="IPR000515">
    <property type="entry name" value="MetI-like"/>
</dbReference>